<organism evidence="1 2">
    <name type="scientific">Vararia minispora EC-137</name>
    <dbReference type="NCBI Taxonomy" id="1314806"/>
    <lineage>
        <taxon>Eukaryota</taxon>
        <taxon>Fungi</taxon>
        <taxon>Dikarya</taxon>
        <taxon>Basidiomycota</taxon>
        <taxon>Agaricomycotina</taxon>
        <taxon>Agaricomycetes</taxon>
        <taxon>Russulales</taxon>
        <taxon>Lachnocladiaceae</taxon>
        <taxon>Vararia</taxon>
    </lineage>
</organism>
<keyword evidence="2" id="KW-1185">Reference proteome</keyword>
<reference evidence="1" key="2">
    <citation type="journal article" date="2022" name="New Phytol.">
        <title>Evolutionary transition to the ectomycorrhizal habit in the genomes of a hyperdiverse lineage of mushroom-forming fungi.</title>
        <authorList>
            <person name="Looney B."/>
            <person name="Miyauchi S."/>
            <person name="Morin E."/>
            <person name="Drula E."/>
            <person name="Courty P.E."/>
            <person name="Kohler A."/>
            <person name="Kuo A."/>
            <person name="LaButti K."/>
            <person name="Pangilinan J."/>
            <person name="Lipzen A."/>
            <person name="Riley R."/>
            <person name="Andreopoulos W."/>
            <person name="He G."/>
            <person name="Johnson J."/>
            <person name="Nolan M."/>
            <person name="Tritt A."/>
            <person name="Barry K.W."/>
            <person name="Grigoriev I.V."/>
            <person name="Nagy L.G."/>
            <person name="Hibbett D."/>
            <person name="Henrissat B."/>
            <person name="Matheny P.B."/>
            <person name="Labbe J."/>
            <person name="Martin F.M."/>
        </authorList>
    </citation>
    <scope>NUCLEOTIDE SEQUENCE</scope>
    <source>
        <strain evidence="1">EC-137</strain>
    </source>
</reference>
<protein>
    <submittedName>
        <fullName evidence="1">Uncharacterized protein</fullName>
    </submittedName>
</protein>
<reference evidence="1" key="1">
    <citation type="submission" date="2021-02" db="EMBL/GenBank/DDBJ databases">
        <authorList>
            <consortium name="DOE Joint Genome Institute"/>
            <person name="Ahrendt S."/>
            <person name="Looney B.P."/>
            <person name="Miyauchi S."/>
            <person name="Morin E."/>
            <person name="Drula E."/>
            <person name="Courty P.E."/>
            <person name="Chicoki N."/>
            <person name="Fauchery L."/>
            <person name="Kohler A."/>
            <person name="Kuo A."/>
            <person name="Labutti K."/>
            <person name="Pangilinan J."/>
            <person name="Lipzen A."/>
            <person name="Riley R."/>
            <person name="Andreopoulos W."/>
            <person name="He G."/>
            <person name="Johnson J."/>
            <person name="Barry K.W."/>
            <person name="Grigoriev I.V."/>
            <person name="Nagy L."/>
            <person name="Hibbett D."/>
            <person name="Henrissat B."/>
            <person name="Matheny P.B."/>
            <person name="Labbe J."/>
            <person name="Martin F."/>
        </authorList>
    </citation>
    <scope>NUCLEOTIDE SEQUENCE</scope>
    <source>
        <strain evidence="1">EC-137</strain>
    </source>
</reference>
<comment type="caution">
    <text evidence="1">The sequence shown here is derived from an EMBL/GenBank/DDBJ whole genome shotgun (WGS) entry which is preliminary data.</text>
</comment>
<dbReference type="EMBL" id="MU273471">
    <property type="protein sequence ID" value="KAI0036479.1"/>
    <property type="molecule type" value="Genomic_DNA"/>
</dbReference>
<dbReference type="Proteomes" id="UP000814128">
    <property type="component" value="Unassembled WGS sequence"/>
</dbReference>
<gene>
    <name evidence="1" type="ORF">K488DRAFT_41187</name>
</gene>
<name>A0ACB8QXB6_9AGAM</name>
<accession>A0ACB8QXB6</accession>
<sequence length="1034" mass="115627">MDSLQALADVLTALSENPLDISLHIQHISLAEHAGDEQATEAREMMTAYWAVGDEVWMPLIDAKAHAVDVDTVAGAQEVHELYKRAEGDYLSVPLLKAHAEFVIARHAHFVETDAELGENGAFTASWTRSALENIVQNATKHTAEGNAVWMLYRDWEIEVLEAASADEKEVLVMNIDEMHLERIKQPHAGHDETFQSYSTFTTNHKPSQQYEMLLVEASKLRSKVSKAYEFREQYETTLATTGYALTAYAEYIAYERRAKKPDFIFLAGVYERAIAEAAKRRFKGEVSAEEALRAFWLGYIDALRIHRGDEDSQLAVLRRACRSIPGSGELWSKYIRFLEAYPELSDTGIAETASTIYDRAFATKLFEKEPEEIVPIVLARAGYEKPNRRFVETRQLINYCLLSADADAAVPILFGVLEEGLDRIRKASKTGDPRYRIERFLADLHKDLGKPDEAAEVWGKAAKHSKTNYTPWIAYAETLMLSDNFSMADSALSKASATPNMDWPEAIWETWITLQHSHGTLNSLNKCLDSVEWERQKVNAKRARAAYEAQQTVQQQQAAEAFLNDVVLSEGAQNSAADGGEAPMAVDYPATTQPSLKRKAQDSLVSEEAVKKAKPGKQPKDFHAREDRENCTVFVRNLPPNTTDAELTALFKDCGSIREIKVTPLPSALVATVEFVDTDSVPAALTKDKKRIRGEEIAVHLAWQSTLYVTNFPESADDTSMREMFGKYGQLFDVRWPSKKFKSSRRFCYVQYTSPNEAKEALMLHGIELEPGMKLNVYISNPERKKERTDASADAKEIYVAGLSKFTTKEDLEKRFLTYGPIKEIRIPLDEEKKYSKGFAFIEFKNEADAIKALGANNQDLKSRRIAVTLADTRIKGHKKEPDSGMGRKADAQSRSLRARGLPLTERDVSTMEELLQETFAKHAPVRRVEVFTQKNEAVIEFESAADAAKLLLLSDQVIFDGEPLKLSDDVDALAAGSSVFVPRKAMSRPRAGIRTVRNPAAPVSASTSAPAGMPRAGKASQDDFRKMLFGGK</sequence>
<evidence type="ECO:0000313" key="1">
    <source>
        <dbReference type="EMBL" id="KAI0036479.1"/>
    </source>
</evidence>
<proteinExistence type="predicted"/>
<evidence type="ECO:0000313" key="2">
    <source>
        <dbReference type="Proteomes" id="UP000814128"/>
    </source>
</evidence>